<comment type="caution">
    <text evidence="1">The sequence shown here is derived from an EMBL/GenBank/DDBJ whole genome shotgun (WGS) entry which is preliminary data.</text>
</comment>
<reference evidence="3 4" key="1">
    <citation type="submission" date="2017-11" db="EMBL/GenBank/DDBJ databases">
        <title>Xanthomonas prunicola sp. nov., a novel pathogen that affects nectarine (Prunus persica var. nectarine) trees.</title>
        <authorList>
            <person name="Lopez M."/>
            <person name="Lopez-Soriano P."/>
            <person name="Garita-Cambronero J."/>
            <person name="Beltran C."/>
            <person name="Taghouti G."/>
            <person name="Portier P."/>
            <person name="Cubero J."/>
            <person name="Fischer-Le Saux M."/>
            <person name="Marco-Noales E."/>
        </authorList>
    </citation>
    <scope>NUCLEOTIDE SEQUENCE [LARGE SCALE GENOMIC DNA]</scope>
    <source>
        <strain evidence="1 3">CFBP8353</strain>
        <strain evidence="2 4">CFBP8354</strain>
    </source>
</reference>
<keyword evidence="4" id="KW-1185">Reference proteome</keyword>
<dbReference type="EMBL" id="PHKW01000014">
    <property type="protein sequence ID" value="PKV15046.1"/>
    <property type="molecule type" value="Genomic_DNA"/>
</dbReference>
<accession>A0A2N3RE64</accession>
<evidence type="ECO:0000313" key="2">
    <source>
        <dbReference type="EMBL" id="PKV15046.1"/>
    </source>
</evidence>
<evidence type="ECO:0000313" key="4">
    <source>
        <dbReference type="Proteomes" id="UP000233748"/>
    </source>
</evidence>
<dbReference type="OrthoDB" id="5957881at2"/>
<gene>
    <name evidence="1" type="ORF">XpruCFBP8353_21585</name>
    <name evidence="2" type="ORF">XpruCFBP8354_21515</name>
</gene>
<dbReference type="EMBL" id="PHKV01000015">
    <property type="protein sequence ID" value="PKV10784.1"/>
    <property type="molecule type" value="Genomic_DNA"/>
</dbReference>
<proteinExistence type="predicted"/>
<dbReference type="AlphaFoldDB" id="A0A2N3RE64"/>
<dbReference type="Proteomes" id="UP000233748">
    <property type="component" value="Unassembled WGS sequence"/>
</dbReference>
<name>A0A2N3RE64_9XANT</name>
<sequence>MDRAQLRTHLDHLDDAVPALRASSPDRCHFLRAFAGMAQIIEAKALTAQDAEFVGRRINEILFWHGLRSMDEQGWGDVCCQSADLLSRPLKSQR</sequence>
<evidence type="ECO:0000313" key="3">
    <source>
        <dbReference type="Proteomes" id="UP000233720"/>
    </source>
</evidence>
<dbReference type="Proteomes" id="UP000233720">
    <property type="component" value="Unassembled WGS sequence"/>
</dbReference>
<evidence type="ECO:0000313" key="1">
    <source>
        <dbReference type="EMBL" id="PKV10784.1"/>
    </source>
</evidence>
<protein>
    <submittedName>
        <fullName evidence="1">Uncharacterized protein</fullName>
    </submittedName>
</protein>
<organism evidence="1 3">
    <name type="scientific">Xanthomonas prunicola</name>
    <dbReference type="NCBI Taxonomy" id="2053930"/>
    <lineage>
        <taxon>Bacteria</taxon>
        <taxon>Pseudomonadati</taxon>
        <taxon>Pseudomonadota</taxon>
        <taxon>Gammaproteobacteria</taxon>
        <taxon>Lysobacterales</taxon>
        <taxon>Lysobacteraceae</taxon>
        <taxon>Xanthomonas</taxon>
    </lineage>
</organism>